<dbReference type="SMART" id="SM00382">
    <property type="entry name" value="AAA"/>
    <property type="match status" value="1"/>
</dbReference>
<evidence type="ECO:0000256" key="4">
    <source>
        <dbReference type="ARBA" id="ARBA00022741"/>
    </source>
</evidence>
<evidence type="ECO:0000259" key="8">
    <source>
        <dbReference type="PROSITE" id="PS50893"/>
    </source>
</evidence>
<dbReference type="AlphaFoldDB" id="A0A1G7EWP0"/>
<sequence length="231" mass="24344">MLRLEGLEIRQDDFALSADWSLDDGAICAVMGPSGGGKSTLLSVIAGFLAPTRGRVVWDGRDLTGLPPAVRPISILFQDNNLFPHLTVERNLGLGLDPRLRLDANQKARIAEVLARVGLAGLGDRKPGALSGGQQSRAALARVLLMDRPLVLLDEPFAALGPGLRAEMLDLAREVLAGPGRTLLMVSHAPEDAARIADRIVLVGEGRAAPPGEAQALLADPPPALRAYLGL</sequence>
<dbReference type="RefSeq" id="WP_090112121.1">
    <property type="nucleotide sequence ID" value="NZ_FNAT01000003.1"/>
</dbReference>
<dbReference type="PANTHER" id="PTHR42781:SF1">
    <property type="entry name" value="THIAMINE IMPORT ATP-BINDING PROTEIN THIQ"/>
    <property type="match status" value="1"/>
</dbReference>
<keyword evidence="3" id="KW-0997">Cell inner membrane</keyword>
<feature type="domain" description="ABC transporter" evidence="8">
    <location>
        <begin position="2"/>
        <end position="230"/>
    </location>
</feature>
<dbReference type="Pfam" id="PF00005">
    <property type="entry name" value="ABC_tran"/>
    <property type="match status" value="1"/>
</dbReference>
<dbReference type="EMBL" id="FNAT01000003">
    <property type="protein sequence ID" value="SDE68089.1"/>
    <property type="molecule type" value="Genomic_DNA"/>
</dbReference>
<dbReference type="Proteomes" id="UP000198922">
    <property type="component" value="Unassembled WGS sequence"/>
</dbReference>
<keyword evidence="7" id="KW-0472">Membrane</keyword>
<keyword evidence="10" id="KW-1185">Reference proteome</keyword>
<keyword evidence="2" id="KW-1003">Cell membrane</keyword>
<dbReference type="InterPro" id="IPR003439">
    <property type="entry name" value="ABC_transporter-like_ATP-bd"/>
</dbReference>
<evidence type="ECO:0000256" key="3">
    <source>
        <dbReference type="ARBA" id="ARBA00022519"/>
    </source>
</evidence>
<dbReference type="GO" id="GO:0016887">
    <property type="term" value="F:ATP hydrolysis activity"/>
    <property type="evidence" value="ECO:0007669"/>
    <property type="project" value="InterPro"/>
</dbReference>
<keyword evidence="4" id="KW-0547">Nucleotide-binding</keyword>
<dbReference type="InterPro" id="IPR027417">
    <property type="entry name" value="P-loop_NTPase"/>
</dbReference>
<accession>A0A1G7EWP0</accession>
<evidence type="ECO:0000313" key="9">
    <source>
        <dbReference type="EMBL" id="SDE68089.1"/>
    </source>
</evidence>
<dbReference type="SUPFAM" id="SSF52540">
    <property type="entry name" value="P-loop containing nucleoside triphosphate hydrolases"/>
    <property type="match status" value="1"/>
</dbReference>
<dbReference type="STRING" id="521013.SAMN04488567_2326"/>
<reference evidence="10" key="1">
    <citation type="submission" date="2016-10" db="EMBL/GenBank/DDBJ databases">
        <authorList>
            <person name="Varghese N."/>
            <person name="Submissions S."/>
        </authorList>
    </citation>
    <scope>NUCLEOTIDE SEQUENCE [LARGE SCALE GENOMIC DNA]</scope>
    <source>
        <strain evidence="10">DSM 21424</strain>
    </source>
</reference>
<organism evidence="9 10">
    <name type="scientific">Limimaricola pyoseonensis</name>
    <dbReference type="NCBI Taxonomy" id="521013"/>
    <lineage>
        <taxon>Bacteria</taxon>
        <taxon>Pseudomonadati</taxon>
        <taxon>Pseudomonadota</taxon>
        <taxon>Alphaproteobacteria</taxon>
        <taxon>Rhodobacterales</taxon>
        <taxon>Paracoccaceae</taxon>
        <taxon>Limimaricola</taxon>
    </lineage>
</organism>
<dbReference type="OrthoDB" id="9802264at2"/>
<dbReference type="InterPro" id="IPR017871">
    <property type="entry name" value="ABC_transporter-like_CS"/>
</dbReference>
<dbReference type="PROSITE" id="PS50893">
    <property type="entry name" value="ABC_TRANSPORTER_2"/>
    <property type="match status" value="1"/>
</dbReference>
<gene>
    <name evidence="9" type="ORF">SAMN04488567_2326</name>
</gene>
<evidence type="ECO:0000256" key="7">
    <source>
        <dbReference type="ARBA" id="ARBA00023136"/>
    </source>
</evidence>
<dbReference type="PROSITE" id="PS00211">
    <property type="entry name" value="ABC_TRANSPORTER_1"/>
    <property type="match status" value="1"/>
</dbReference>
<dbReference type="InterPro" id="IPR003593">
    <property type="entry name" value="AAA+_ATPase"/>
</dbReference>
<evidence type="ECO:0000256" key="2">
    <source>
        <dbReference type="ARBA" id="ARBA00022475"/>
    </source>
</evidence>
<protein>
    <submittedName>
        <fullName evidence="9">Thiamine transport system ATP-binding protein</fullName>
    </submittedName>
</protein>
<proteinExistence type="predicted"/>
<evidence type="ECO:0000256" key="1">
    <source>
        <dbReference type="ARBA" id="ARBA00022448"/>
    </source>
</evidence>
<dbReference type="GO" id="GO:0005524">
    <property type="term" value="F:ATP binding"/>
    <property type="evidence" value="ECO:0007669"/>
    <property type="project" value="UniProtKB-KW"/>
</dbReference>
<keyword evidence="5 9" id="KW-0067">ATP-binding</keyword>
<name>A0A1G7EWP0_9RHOB</name>
<keyword evidence="1" id="KW-0813">Transport</keyword>
<keyword evidence="6" id="KW-1278">Translocase</keyword>
<dbReference type="Gene3D" id="3.40.50.300">
    <property type="entry name" value="P-loop containing nucleotide triphosphate hydrolases"/>
    <property type="match status" value="1"/>
</dbReference>
<evidence type="ECO:0000256" key="5">
    <source>
        <dbReference type="ARBA" id="ARBA00022840"/>
    </source>
</evidence>
<evidence type="ECO:0000256" key="6">
    <source>
        <dbReference type="ARBA" id="ARBA00022967"/>
    </source>
</evidence>
<dbReference type="InterPro" id="IPR050093">
    <property type="entry name" value="ABC_SmlMolc_Importer"/>
</dbReference>
<evidence type="ECO:0000313" key="10">
    <source>
        <dbReference type="Proteomes" id="UP000198922"/>
    </source>
</evidence>
<dbReference type="PANTHER" id="PTHR42781">
    <property type="entry name" value="SPERMIDINE/PUTRESCINE IMPORT ATP-BINDING PROTEIN POTA"/>
    <property type="match status" value="1"/>
</dbReference>